<evidence type="ECO:0000256" key="3">
    <source>
        <dbReference type="ARBA" id="ARBA00022842"/>
    </source>
</evidence>
<comment type="similarity">
    <text evidence="2 4">Belongs to the terpene synthase family.</text>
</comment>
<dbReference type="EC" id="4.2.3.-" evidence="4"/>
<gene>
    <name evidence="5" type="ORF">RFULGI_LOCUS4459</name>
</gene>
<dbReference type="PANTHER" id="PTHR35201:SF4">
    <property type="entry name" value="BETA-PINACENE SYNTHASE-RELATED"/>
    <property type="match status" value="1"/>
</dbReference>
<evidence type="ECO:0000313" key="6">
    <source>
        <dbReference type="Proteomes" id="UP000789396"/>
    </source>
</evidence>
<dbReference type="Gene3D" id="1.10.600.10">
    <property type="entry name" value="Farnesyl Diphosphate Synthase"/>
    <property type="match status" value="1"/>
</dbReference>
<dbReference type="GO" id="GO:0010333">
    <property type="term" value="F:terpene synthase activity"/>
    <property type="evidence" value="ECO:0007669"/>
    <property type="project" value="InterPro"/>
</dbReference>
<proteinExistence type="inferred from homology"/>
<dbReference type="AlphaFoldDB" id="A0A9N9AYB5"/>
<evidence type="ECO:0000256" key="2">
    <source>
        <dbReference type="ARBA" id="ARBA00006333"/>
    </source>
</evidence>
<keyword evidence="4" id="KW-0456">Lyase</keyword>
<sequence>MIAIPQSNTRHSTTNALDELNQNLKLLKCEFPLQVHIYVSKEEVLKTEKHCYEWAKKFDLITEKTADKEFKGSKFGLLICYIFPTVSFERRCLAVDFFNWLFFVDDLVDNKKTLKGNPEKIRIELDKFKTILDNKPQLEVLQSSIAIALWDVWSRMKKLTSEEWQQKFCNTVSLYFDACYINALNNCSRNLPKSVEEYSKIRRNSGAVMTSFNLIEPLLEVQISHDNLDLQNLMNYCNDHICFINDLYSFKKELTESEVDNIIVVLQYSNQYSLREAIDYAVMLANNRMAQMKEIVDKLMRFSLEIDQDTIKYVNALIDIV</sequence>
<reference evidence="5" key="1">
    <citation type="submission" date="2021-06" db="EMBL/GenBank/DDBJ databases">
        <authorList>
            <person name="Kallberg Y."/>
            <person name="Tangrot J."/>
            <person name="Rosling A."/>
        </authorList>
    </citation>
    <scope>NUCLEOTIDE SEQUENCE</scope>
    <source>
        <strain evidence="5">IN212</strain>
    </source>
</reference>
<name>A0A9N9AYB5_9GLOM</name>
<evidence type="ECO:0000256" key="1">
    <source>
        <dbReference type="ARBA" id="ARBA00001946"/>
    </source>
</evidence>
<dbReference type="InterPro" id="IPR034686">
    <property type="entry name" value="Terpene_cyclase-like_2"/>
</dbReference>
<organism evidence="5 6">
    <name type="scientific">Racocetra fulgida</name>
    <dbReference type="NCBI Taxonomy" id="60492"/>
    <lineage>
        <taxon>Eukaryota</taxon>
        <taxon>Fungi</taxon>
        <taxon>Fungi incertae sedis</taxon>
        <taxon>Mucoromycota</taxon>
        <taxon>Glomeromycotina</taxon>
        <taxon>Glomeromycetes</taxon>
        <taxon>Diversisporales</taxon>
        <taxon>Gigasporaceae</taxon>
        <taxon>Racocetra</taxon>
    </lineage>
</organism>
<dbReference type="InterPro" id="IPR008949">
    <property type="entry name" value="Isoprenoid_synthase_dom_sf"/>
</dbReference>
<dbReference type="Pfam" id="PF19086">
    <property type="entry name" value="Terpene_syn_C_2"/>
    <property type="match status" value="1"/>
</dbReference>
<keyword evidence="3 4" id="KW-0460">Magnesium</keyword>
<comment type="caution">
    <text evidence="5">The sequence shown here is derived from an EMBL/GenBank/DDBJ whole genome shotgun (WGS) entry which is preliminary data.</text>
</comment>
<comment type="cofactor">
    <cofactor evidence="1 4">
        <name>Mg(2+)</name>
        <dbReference type="ChEBI" id="CHEBI:18420"/>
    </cofactor>
</comment>
<dbReference type="PANTHER" id="PTHR35201">
    <property type="entry name" value="TERPENE SYNTHASE"/>
    <property type="match status" value="1"/>
</dbReference>
<dbReference type="SUPFAM" id="SSF48576">
    <property type="entry name" value="Terpenoid synthases"/>
    <property type="match status" value="1"/>
</dbReference>
<protein>
    <recommendedName>
        <fullName evidence="4">Terpene synthase</fullName>
        <ecNumber evidence="4">4.2.3.-</ecNumber>
    </recommendedName>
</protein>
<keyword evidence="4" id="KW-0479">Metal-binding</keyword>
<dbReference type="GO" id="GO:0046872">
    <property type="term" value="F:metal ion binding"/>
    <property type="evidence" value="ECO:0007669"/>
    <property type="project" value="UniProtKB-KW"/>
</dbReference>
<evidence type="ECO:0000313" key="5">
    <source>
        <dbReference type="EMBL" id="CAG8546563.1"/>
    </source>
</evidence>
<dbReference type="Proteomes" id="UP000789396">
    <property type="component" value="Unassembled WGS sequence"/>
</dbReference>
<feature type="non-terminal residue" evidence="5">
    <location>
        <position position="1"/>
    </location>
</feature>
<accession>A0A9N9AYB5</accession>
<keyword evidence="6" id="KW-1185">Reference proteome</keyword>
<dbReference type="EMBL" id="CAJVPZ010004464">
    <property type="protein sequence ID" value="CAG8546563.1"/>
    <property type="molecule type" value="Genomic_DNA"/>
</dbReference>
<dbReference type="OrthoDB" id="2861623at2759"/>
<evidence type="ECO:0000256" key="4">
    <source>
        <dbReference type="RuleBase" id="RU366034"/>
    </source>
</evidence>
<dbReference type="GO" id="GO:0008299">
    <property type="term" value="P:isoprenoid biosynthetic process"/>
    <property type="evidence" value="ECO:0007669"/>
    <property type="project" value="UniProtKB-ARBA"/>
</dbReference>